<comment type="function">
    <text evidence="4">NAD-dependent protein deacetylase which modulates the activities of several enzymes which are inactive in their acetylated form.</text>
</comment>
<dbReference type="Gene3D" id="3.40.50.1220">
    <property type="entry name" value="TPP-binding domain"/>
    <property type="match status" value="1"/>
</dbReference>
<feature type="binding site" evidence="4 5">
    <location>
        <position position="133"/>
    </location>
    <ligand>
        <name>Zn(2+)</name>
        <dbReference type="ChEBI" id="CHEBI:29105"/>
    </ligand>
</feature>
<dbReference type="PROSITE" id="PS50305">
    <property type="entry name" value="SIRTUIN"/>
    <property type="match status" value="1"/>
</dbReference>
<evidence type="ECO:0000256" key="2">
    <source>
        <dbReference type="ARBA" id="ARBA00022679"/>
    </source>
</evidence>
<feature type="binding site" evidence="4">
    <location>
        <position position="106"/>
    </location>
    <ligand>
        <name>nicotinamide</name>
        <dbReference type="ChEBI" id="CHEBI:17154"/>
    </ligand>
</feature>
<feature type="binding site" evidence="4 5">
    <location>
        <position position="152"/>
    </location>
    <ligand>
        <name>Zn(2+)</name>
        <dbReference type="ChEBI" id="CHEBI:29105"/>
    </ligand>
</feature>
<reference evidence="7 8" key="1">
    <citation type="submission" date="2016-10" db="EMBL/GenBank/DDBJ databases">
        <authorList>
            <person name="de Groot N.N."/>
        </authorList>
    </citation>
    <scope>NUCLEOTIDE SEQUENCE [LARGE SCALE GENOMIC DNA]</scope>
    <source>
        <strain evidence="7 8">DSM 28129</strain>
    </source>
</reference>
<dbReference type="InterPro" id="IPR050134">
    <property type="entry name" value="NAD-dep_sirtuin_deacylases"/>
</dbReference>
<feature type="active site" description="Proton acceptor" evidence="4 5">
    <location>
        <position position="122"/>
    </location>
</feature>
<feature type="binding site" evidence="4">
    <location>
        <position position="194"/>
    </location>
    <ligand>
        <name>NAD(+)</name>
        <dbReference type="ChEBI" id="CHEBI:57540"/>
    </ligand>
</feature>
<dbReference type="InterPro" id="IPR003000">
    <property type="entry name" value="Sirtuin"/>
</dbReference>
<dbReference type="InterPro" id="IPR026591">
    <property type="entry name" value="Sirtuin_cat_small_dom_sf"/>
</dbReference>
<dbReference type="SUPFAM" id="SSF52467">
    <property type="entry name" value="DHS-like NAD/FAD-binding domain"/>
    <property type="match status" value="1"/>
</dbReference>
<feature type="binding site" evidence="4">
    <location>
        <position position="35"/>
    </location>
    <ligand>
        <name>NAD(+)</name>
        <dbReference type="ChEBI" id="CHEBI:57540"/>
    </ligand>
</feature>
<feature type="binding site" evidence="4">
    <location>
        <position position="104"/>
    </location>
    <ligand>
        <name>NAD(+)</name>
        <dbReference type="ChEBI" id="CHEBI:57540"/>
    </ligand>
</feature>
<dbReference type="Gene3D" id="3.30.1600.10">
    <property type="entry name" value="SIR2/SIRT2 'Small Domain"/>
    <property type="match status" value="1"/>
</dbReference>
<feature type="binding site" evidence="4">
    <location>
        <position position="107"/>
    </location>
    <ligand>
        <name>NAD(+)</name>
        <dbReference type="ChEBI" id="CHEBI:57540"/>
    </ligand>
</feature>
<comment type="cofactor">
    <cofactor evidence="4">
        <name>Zn(2+)</name>
        <dbReference type="ChEBI" id="CHEBI:29105"/>
    </cofactor>
    <text evidence="4">Binds 1 zinc ion per subunit.</text>
</comment>
<feature type="binding site" evidence="4">
    <location>
        <position position="216"/>
    </location>
    <ligand>
        <name>NAD(+)</name>
        <dbReference type="ChEBI" id="CHEBI:57540"/>
    </ligand>
</feature>
<gene>
    <name evidence="4" type="primary">cobB</name>
    <name evidence="7" type="ORF">SAMN04488542_12175</name>
</gene>
<evidence type="ECO:0000256" key="4">
    <source>
        <dbReference type="HAMAP-Rule" id="MF_01968"/>
    </source>
</evidence>
<dbReference type="Proteomes" id="UP000198972">
    <property type="component" value="Unassembled WGS sequence"/>
</dbReference>
<keyword evidence="4 5" id="KW-0862">Zinc</keyword>
<evidence type="ECO:0000256" key="1">
    <source>
        <dbReference type="ARBA" id="ARBA00022490"/>
    </source>
</evidence>
<sequence>MNAKEQLALWIKESRKIVFFGGAGISTESGIPDFRSAAGIYQTEKESPYAPEEILSRPFFNRHPEVFFDFYKTKMIHPEARPNSAHKLLADLEERGQLSAVVTQNIDGLHQMAGNKHVLELHGSIHRNYCMDCSRFHSLDDVMTSSEIVPRCKECGGIVKPDVVLYGESLDDEVIRDSVKAIAEADLLLIGGTSLTVQPAAHFVTYFQGDRTVLLNASSTAFDHQADLLITEPIGAVLGEVSELLKH</sequence>
<keyword evidence="2 4" id="KW-0808">Transferase</keyword>
<dbReference type="HAMAP" id="MF_01968">
    <property type="entry name" value="Sirtuin_ClassU"/>
    <property type="match status" value="1"/>
</dbReference>
<feature type="binding site" evidence="4">
    <location>
        <position position="27"/>
    </location>
    <ligand>
        <name>NAD(+)</name>
        <dbReference type="ChEBI" id="CHEBI:57540"/>
    </ligand>
</feature>
<comment type="similarity">
    <text evidence="4">Belongs to the sirtuin family. Class U subfamily.</text>
</comment>
<dbReference type="NCBIfam" id="NF001752">
    <property type="entry name" value="PRK00481.1-1"/>
    <property type="match status" value="1"/>
</dbReference>
<feature type="binding site" evidence="4 5">
    <location>
        <position position="130"/>
    </location>
    <ligand>
        <name>Zn(2+)</name>
        <dbReference type="ChEBI" id="CHEBI:29105"/>
    </ligand>
</feature>
<comment type="caution">
    <text evidence="4">Lacks conserved residue(s) required for the propagation of feature annotation.</text>
</comment>
<evidence type="ECO:0000313" key="8">
    <source>
        <dbReference type="Proteomes" id="UP000198972"/>
    </source>
</evidence>
<feature type="binding site" evidence="4">
    <location>
        <position position="106"/>
    </location>
    <ligand>
        <name>NAD(+)</name>
        <dbReference type="ChEBI" id="CHEBI:57540"/>
    </ligand>
</feature>
<dbReference type="EC" id="2.3.1.286" evidence="4"/>
<feature type="domain" description="Deacetylase sirtuin-type" evidence="6">
    <location>
        <begin position="1"/>
        <end position="247"/>
    </location>
</feature>
<comment type="subcellular location">
    <subcellularLocation>
        <location evidence="4">Cytoplasm</location>
    </subcellularLocation>
</comment>
<feature type="binding site" evidence="4">
    <location>
        <position position="107"/>
    </location>
    <ligand>
        <name>nicotinamide</name>
        <dbReference type="ChEBI" id="CHEBI:17154"/>
    </ligand>
</feature>
<feature type="binding site" evidence="4">
    <location>
        <position position="217"/>
    </location>
    <ligand>
        <name>NAD(+)</name>
        <dbReference type="ChEBI" id="CHEBI:57540"/>
    </ligand>
</feature>
<accession>A0A1G7Q9K4</accession>
<keyword evidence="4 5" id="KW-0479">Metal-binding</keyword>
<dbReference type="AlphaFoldDB" id="A0A1G7Q9K4"/>
<organism evidence="7 8">
    <name type="scientific">Fontibacillus panacisegetis</name>
    <dbReference type="NCBI Taxonomy" id="670482"/>
    <lineage>
        <taxon>Bacteria</taxon>
        <taxon>Bacillati</taxon>
        <taxon>Bacillota</taxon>
        <taxon>Bacilli</taxon>
        <taxon>Bacillales</taxon>
        <taxon>Paenibacillaceae</taxon>
        <taxon>Fontibacillus</taxon>
    </lineage>
</organism>
<feature type="binding site" evidence="4">
    <location>
        <position position="193"/>
    </location>
    <ligand>
        <name>NAD(+)</name>
        <dbReference type="ChEBI" id="CHEBI:57540"/>
    </ligand>
</feature>
<feature type="binding site" evidence="4">
    <location>
        <position position="23"/>
    </location>
    <ligand>
        <name>NAD(+)</name>
        <dbReference type="ChEBI" id="CHEBI:57540"/>
    </ligand>
</feature>
<dbReference type="NCBIfam" id="NF001753">
    <property type="entry name" value="PRK00481.1-3"/>
    <property type="match status" value="1"/>
</dbReference>
<comment type="catalytic activity">
    <reaction evidence="4">
        <text>N(6)-acetyl-L-lysyl-[protein] + NAD(+) + H2O = 2''-O-acetyl-ADP-D-ribose + nicotinamide + L-lysyl-[protein]</text>
        <dbReference type="Rhea" id="RHEA:43636"/>
        <dbReference type="Rhea" id="RHEA-COMP:9752"/>
        <dbReference type="Rhea" id="RHEA-COMP:10731"/>
        <dbReference type="ChEBI" id="CHEBI:15377"/>
        <dbReference type="ChEBI" id="CHEBI:17154"/>
        <dbReference type="ChEBI" id="CHEBI:29969"/>
        <dbReference type="ChEBI" id="CHEBI:57540"/>
        <dbReference type="ChEBI" id="CHEBI:61930"/>
        <dbReference type="ChEBI" id="CHEBI:83767"/>
        <dbReference type="EC" id="2.3.1.286"/>
    </reaction>
</comment>
<dbReference type="STRING" id="670482.SAMN04488542_12175"/>
<dbReference type="EMBL" id="FNBG01000021">
    <property type="protein sequence ID" value="SDF95196.1"/>
    <property type="molecule type" value="Genomic_DNA"/>
</dbReference>
<feature type="binding site" evidence="4 5">
    <location>
        <position position="155"/>
    </location>
    <ligand>
        <name>Zn(2+)</name>
        <dbReference type="ChEBI" id="CHEBI:29105"/>
    </ligand>
</feature>
<dbReference type="PANTHER" id="PTHR11085">
    <property type="entry name" value="NAD-DEPENDENT PROTEIN DEACYLASE SIRTUIN-5, MITOCHONDRIAL-RELATED"/>
    <property type="match status" value="1"/>
</dbReference>
<dbReference type="GO" id="GO:0070403">
    <property type="term" value="F:NAD+ binding"/>
    <property type="evidence" value="ECO:0007669"/>
    <property type="project" value="UniProtKB-UniRule"/>
</dbReference>
<dbReference type="PANTHER" id="PTHR11085:SF4">
    <property type="entry name" value="NAD-DEPENDENT PROTEIN DEACYLASE"/>
    <property type="match status" value="1"/>
</dbReference>
<dbReference type="InterPro" id="IPR026590">
    <property type="entry name" value="Ssirtuin_cat_dom"/>
</dbReference>
<dbReference type="Pfam" id="PF02146">
    <property type="entry name" value="SIR2"/>
    <property type="match status" value="1"/>
</dbReference>
<feature type="binding site" evidence="4">
    <location>
        <position position="122"/>
    </location>
    <ligand>
        <name>NAD(+)</name>
        <dbReference type="ChEBI" id="CHEBI:57540"/>
    </ligand>
</feature>
<evidence type="ECO:0000256" key="3">
    <source>
        <dbReference type="ARBA" id="ARBA00023027"/>
    </source>
</evidence>
<evidence type="ECO:0000313" key="7">
    <source>
        <dbReference type="EMBL" id="SDF95196.1"/>
    </source>
</evidence>
<dbReference type="RefSeq" id="WP_091233164.1">
    <property type="nucleotide sequence ID" value="NZ_FNBG01000021.1"/>
</dbReference>
<evidence type="ECO:0000256" key="5">
    <source>
        <dbReference type="PROSITE-ProRule" id="PRU00236"/>
    </source>
</evidence>
<keyword evidence="3 4" id="KW-0520">NAD</keyword>
<proteinExistence type="inferred from homology"/>
<keyword evidence="1 4" id="KW-0963">Cytoplasm</keyword>
<feature type="binding site" evidence="4">
    <location>
        <position position="34"/>
    </location>
    <ligand>
        <name>NAD(+)</name>
        <dbReference type="ChEBI" id="CHEBI:57540"/>
    </ligand>
</feature>
<dbReference type="GO" id="GO:0017136">
    <property type="term" value="F:histone deacetylase activity, NAD-dependent"/>
    <property type="evidence" value="ECO:0007669"/>
    <property type="project" value="TreeGrafter"/>
</dbReference>
<evidence type="ECO:0000259" key="6">
    <source>
        <dbReference type="PROSITE" id="PS50305"/>
    </source>
</evidence>
<dbReference type="GO" id="GO:0005737">
    <property type="term" value="C:cytoplasm"/>
    <property type="evidence" value="ECO:0007669"/>
    <property type="project" value="UniProtKB-SubCell"/>
</dbReference>
<dbReference type="OrthoDB" id="9800582at2"/>
<dbReference type="InterPro" id="IPR029035">
    <property type="entry name" value="DHS-like_NAD/FAD-binding_dom"/>
</dbReference>
<protein>
    <recommendedName>
        <fullName evidence="4">NAD-dependent protein deacetylase</fullName>
        <ecNumber evidence="4">2.3.1.286</ecNumber>
    </recommendedName>
    <alternativeName>
        <fullName evidence="4">Regulatory protein SIR2 homolog</fullName>
    </alternativeName>
</protein>
<dbReference type="InterPro" id="IPR028628">
    <property type="entry name" value="Sirtuin_class_U"/>
</dbReference>
<keyword evidence="8" id="KW-1185">Reference proteome</keyword>
<dbReference type="GO" id="GO:0008270">
    <property type="term" value="F:zinc ion binding"/>
    <property type="evidence" value="ECO:0007669"/>
    <property type="project" value="UniProtKB-UniRule"/>
</dbReference>
<feature type="binding site" evidence="4">
    <location>
        <position position="34"/>
    </location>
    <ligand>
        <name>nicotinamide</name>
        <dbReference type="ChEBI" id="CHEBI:17154"/>
    </ligand>
</feature>
<name>A0A1G7Q9K4_9BACL</name>
<feature type="binding site" evidence="4">
    <location>
        <position position="234"/>
    </location>
    <ligand>
        <name>NAD(+)</name>
        <dbReference type="ChEBI" id="CHEBI:57540"/>
    </ligand>
</feature>